<proteinExistence type="predicted"/>
<feature type="compositionally biased region" description="Polar residues" evidence="2">
    <location>
        <begin position="69"/>
        <end position="81"/>
    </location>
</feature>
<feature type="coiled-coil region" evidence="1">
    <location>
        <begin position="192"/>
        <end position="237"/>
    </location>
</feature>
<evidence type="ECO:0000313" key="4">
    <source>
        <dbReference type="EMBL" id="CAL5975914.1"/>
    </source>
</evidence>
<feature type="region of interest" description="Disordered" evidence="2">
    <location>
        <begin position="1"/>
        <end position="30"/>
    </location>
</feature>
<dbReference type="Proteomes" id="UP001642409">
    <property type="component" value="Unassembled WGS sequence"/>
</dbReference>
<dbReference type="EMBL" id="CATOUU010000386">
    <property type="protein sequence ID" value="CAI9928113.1"/>
    <property type="molecule type" value="Genomic_DNA"/>
</dbReference>
<keyword evidence="5" id="KW-1185">Reference proteome</keyword>
<evidence type="ECO:0000313" key="3">
    <source>
        <dbReference type="EMBL" id="CAI9928113.1"/>
    </source>
</evidence>
<evidence type="ECO:0000313" key="5">
    <source>
        <dbReference type="Proteomes" id="UP001642409"/>
    </source>
</evidence>
<feature type="region of interest" description="Disordered" evidence="2">
    <location>
        <begin position="784"/>
        <end position="822"/>
    </location>
</feature>
<feature type="compositionally biased region" description="Basic and acidic residues" evidence="2">
    <location>
        <begin position="784"/>
        <end position="807"/>
    </location>
</feature>
<keyword evidence="1" id="KW-0175">Coiled coil</keyword>
<dbReference type="EMBL" id="CAXDID020000006">
    <property type="protein sequence ID" value="CAL5975914.1"/>
    <property type="molecule type" value="Genomic_DNA"/>
</dbReference>
<organism evidence="3">
    <name type="scientific">Hexamita inflata</name>
    <dbReference type="NCBI Taxonomy" id="28002"/>
    <lineage>
        <taxon>Eukaryota</taxon>
        <taxon>Metamonada</taxon>
        <taxon>Diplomonadida</taxon>
        <taxon>Hexamitidae</taxon>
        <taxon>Hexamitinae</taxon>
        <taxon>Hexamita</taxon>
    </lineage>
</organism>
<feature type="region of interest" description="Disordered" evidence="2">
    <location>
        <begin position="1809"/>
        <end position="1834"/>
    </location>
</feature>
<protein>
    <submittedName>
        <fullName evidence="3">Uncharacterized protein</fullName>
    </submittedName>
</protein>
<feature type="region of interest" description="Disordered" evidence="2">
    <location>
        <begin position="575"/>
        <end position="636"/>
    </location>
</feature>
<reference evidence="3" key="1">
    <citation type="submission" date="2023-06" db="EMBL/GenBank/DDBJ databases">
        <authorList>
            <person name="Kurt Z."/>
        </authorList>
    </citation>
    <scope>NUCLEOTIDE SEQUENCE</scope>
</reference>
<feature type="region of interest" description="Disordered" evidence="2">
    <location>
        <begin position="60"/>
        <end position="81"/>
    </location>
</feature>
<feature type="compositionally biased region" description="Basic and acidic residues" evidence="2">
    <location>
        <begin position="610"/>
        <end position="633"/>
    </location>
</feature>
<reference evidence="4 5" key="2">
    <citation type="submission" date="2024-07" db="EMBL/GenBank/DDBJ databases">
        <authorList>
            <person name="Akdeniz Z."/>
        </authorList>
    </citation>
    <scope>NUCLEOTIDE SEQUENCE [LARGE SCALE GENOMIC DNA]</scope>
</reference>
<accession>A0AA86NZ88</accession>
<evidence type="ECO:0000256" key="1">
    <source>
        <dbReference type="SAM" id="Coils"/>
    </source>
</evidence>
<feature type="compositionally biased region" description="Basic and acidic residues" evidence="2">
    <location>
        <begin position="885"/>
        <end position="917"/>
    </location>
</feature>
<feature type="region of interest" description="Disordered" evidence="2">
    <location>
        <begin position="883"/>
        <end position="917"/>
    </location>
</feature>
<sequence length="1937" mass="223752">MTLSQTRDSQALRAHLEQQRSESSNQPLKSQLLPPMQETLKNWANSPTIAKSFQKPHEDKTIAVPNDPFLSNNKQSASPTLTKTKRSFSGKLPQVLHQTMRTDDRTTLEAYTFDLQHRQEKIIQGFQKYADELIVACYDDLNRDRQQIQYQLSLFEVQYQQIVDDTEKKPQALVQAIENTSLNTKQYLDNFSAQIQNRLSALKEAVKIATREAVNQLDKANLTKEQIKEALLQTTNNINVGINQVLHMTTLLMESSSARSNLMEADFAARASRVMYNRRQSAAKQLIKDFKDFIIQNEWSDPLVAQISNCNLSHQQMASNLYDMIEMISGGVRENAFKIAETFQKCRGLALASVKIFEQTLMDVSSNLESAKQQTVNALNAINMPGEDQLTTILESWKERWNKREQKLKVMSKQLIHANSYYVVGLIIIIQEIEKTKIKTTLTDKQLQLYFDQLTQSIENRFQRDSQIYNDTIAQIDTYYQKIWNTEDAILMSQIAQKLIDAMQVSMNKRSELILKYTAEQDSEFVKCIKDTLFEQLYEFASICSIQRDWVDWIGLKSDKMVDWNNDGIKIKQIDETVSEREKDVPKKQEQEQPKPTPSQPNSPSKTGAKNKDTEKKPDSKGNPVRKDPKNQPKYELNAQGLYCNLPKFSDMDQEKYKLEHGFSFNCDKIYEEQLKQQIIQLVLNDGKAAKGKKDEVVPIGTKWAEPGSQQIEILGEKETHKISLKASKDFRVMINFAILRYMQKEGARMAYNRSIDDFSDSIEKWKTDYLKILNEIQQNTFKEQNEQFQKDKKEWEKRNKGKKEQEPELVQPPTPPTITSLPENVSELINKVEIPLHKELDQSDTFLVLVYNLLPFEKIRTVPDFDAQFSLQINEVLFDEEAEKPESKADVKRKDPKSASKDKRAPTQAETESKIPKPTKLKEFWTDSRIVTHGQANVLQSSFNNLYKVEVQKVLVKYYQMVKYYVHQGEHIRRKVAADSANLALTLLNHKMKYVQQTVQQIEVKFAQRNGITQRVMEKMTRQRQAIELQYTQADSRFNQFSIENAKNNKPDTAAGVKIESPVRKPDSKSNVKKPALNAVDKQQTIANQIEPFLQKKGISQFIKISISPVNGQITKIELLDSFGQLHPTFRFCVDIYQEVFINQLIPGFQQPYLLHRQIIYAKDAFLSRVNFRFIDLIKKLNNKINNMISELLKAKEQGKVWGAEKVDYDFGFADAAYNQLISNYIPKPILEKNNTAEPQVSHPCIAIYDSLITSLTLFKEDIISRYQQDVNAFVKLINITTEGIKLQNGTQIGINEKKILAQRDTNRLCTLIVGRFSNIQLDLESVSETFKSLENLFVRQELVVEKSHLLQSSTMSASRAKAQKDANKQMVFKRIENSSQQISRLCEASLKLENCYYLLGYDRDLLQTVQKQPHKYQLAFEQFQQRQKAFNMYFSLFLAYFYTLEKITFDKVPDFKELYQTVSKYQPSKTYVSKNRIYTDQSQVDILTQFQTEYLLILQKFPNLDLSQLKQESECTTEQDWAGLSILSMGQRLGQQHRELVSETRNMILTRDNLIAQLLENINLYLNDFYKNEVQNQFTAQMNVSEDLKKDYVQKFSVLYDKVRPILSQMPEKAVILNNNCETQYKESKNQHEEIFNREINRFINQARLMQSALLVPGILYSLYPQLNQNISASMQMNMLFDLVYKQVAADVVETKAAKKENPKDKAKEQPVVESDVRQIQKVFTDEQLNSFKLDSIEDSLSFYLQKSLKMLQSGMDKFSVLFNLDELDPKQLTAPVQAKSNTFLYSQITPKPLELLKDPELLNLTRSADDERPLSRADTKKVPVKEKDKQDETAIPTCPMVPLVLLPIQFSDENIVKKLSQITENKFRTKAQTAVSADKLSANYFNVSANEAFNVLDSVSEQIEQYFKKGLEISALMDRVKNEFTEAVKKAQGK</sequence>
<gene>
    <name evidence="3" type="ORF">HINF_LOCUS15758</name>
    <name evidence="4" type="ORF">HINF_LOCUS3570</name>
</gene>
<feature type="compositionally biased region" description="Basic and acidic residues" evidence="2">
    <location>
        <begin position="1810"/>
        <end position="1834"/>
    </location>
</feature>
<evidence type="ECO:0000256" key="2">
    <source>
        <dbReference type="SAM" id="MobiDB-lite"/>
    </source>
</evidence>
<comment type="caution">
    <text evidence="3">The sequence shown here is derived from an EMBL/GenBank/DDBJ whole genome shotgun (WGS) entry which is preliminary data.</text>
</comment>
<name>A0AA86NZ88_9EUKA</name>
<feature type="compositionally biased region" description="Basic and acidic residues" evidence="2">
    <location>
        <begin position="575"/>
        <end position="593"/>
    </location>
</feature>